<comment type="caution">
    <text evidence="1">The sequence shown here is derived from an EMBL/GenBank/DDBJ whole genome shotgun (WGS) entry which is preliminary data.</text>
</comment>
<dbReference type="Proteomes" id="UP000821865">
    <property type="component" value="Chromosome 1"/>
</dbReference>
<organism evidence="1 2">
    <name type="scientific">Dermacentor silvarum</name>
    <name type="common">Tick</name>
    <dbReference type="NCBI Taxonomy" id="543639"/>
    <lineage>
        <taxon>Eukaryota</taxon>
        <taxon>Metazoa</taxon>
        <taxon>Ecdysozoa</taxon>
        <taxon>Arthropoda</taxon>
        <taxon>Chelicerata</taxon>
        <taxon>Arachnida</taxon>
        <taxon>Acari</taxon>
        <taxon>Parasitiformes</taxon>
        <taxon>Ixodida</taxon>
        <taxon>Ixodoidea</taxon>
        <taxon>Ixodidae</taxon>
        <taxon>Rhipicephalinae</taxon>
        <taxon>Dermacentor</taxon>
    </lineage>
</organism>
<protein>
    <submittedName>
        <fullName evidence="1">Uncharacterized protein</fullName>
    </submittedName>
</protein>
<keyword evidence="2" id="KW-1185">Reference proteome</keyword>
<dbReference type="EMBL" id="CM023470">
    <property type="protein sequence ID" value="KAH7980224.1"/>
    <property type="molecule type" value="Genomic_DNA"/>
</dbReference>
<sequence>MDASTGQDSINRGTQQMTPRARYALALLPVLRINWIVMQQKLTAVKLAFSSRRPLNCSRIERTLDQASYLIDDVKHAMSVLQQEVGDLAARNSALRRENALLLERLIRTRQEARTVGSHSRMSAPVFDEVGLAPDASSGSATTGSFQGTAIQDATAPTGPPDVFTPESSSTSQGSGESVEPHD</sequence>
<reference evidence="1" key="1">
    <citation type="submission" date="2020-05" db="EMBL/GenBank/DDBJ databases">
        <title>Large-scale comparative analyses of tick genomes elucidate their genetic diversity and vector capacities.</title>
        <authorList>
            <person name="Jia N."/>
            <person name="Wang J."/>
            <person name="Shi W."/>
            <person name="Du L."/>
            <person name="Sun Y."/>
            <person name="Zhan W."/>
            <person name="Jiang J."/>
            <person name="Wang Q."/>
            <person name="Zhang B."/>
            <person name="Ji P."/>
            <person name="Sakyi L.B."/>
            <person name="Cui X."/>
            <person name="Yuan T."/>
            <person name="Jiang B."/>
            <person name="Yang W."/>
            <person name="Lam T.T.-Y."/>
            <person name="Chang Q."/>
            <person name="Ding S."/>
            <person name="Wang X."/>
            <person name="Zhu J."/>
            <person name="Ruan X."/>
            <person name="Zhao L."/>
            <person name="Wei J."/>
            <person name="Que T."/>
            <person name="Du C."/>
            <person name="Cheng J."/>
            <person name="Dai P."/>
            <person name="Han X."/>
            <person name="Huang E."/>
            <person name="Gao Y."/>
            <person name="Liu J."/>
            <person name="Shao H."/>
            <person name="Ye R."/>
            <person name="Li L."/>
            <person name="Wei W."/>
            <person name="Wang X."/>
            <person name="Wang C."/>
            <person name="Yang T."/>
            <person name="Huo Q."/>
            <person name="Li W."/>
            <person name="Guo W."/>
            <person name="Chen H."/>
            <person name="Zhou L."/>
            <person name="Ni X."/>
            <person name="Tian J."/>
            <person name="Zhou Y."/>
            <person name="Sheng Y."/>
            <person name="Liu T."/>
            <person name="Pan Y."/>
            <person name="Xia L."/>
            <person name="Li J."/>
            <person name="Zhao F."/>
            <person name="Cao W."/>
        </authorList>
    </citation>
    <scope>NUCLEOTIDE SEQUENCE</scope>
    <source>
        <strain evidence="1">Dsil-2018</strain>
    </source>
</reference>
<gene>
    <name evidence="1" type="ORF">HPB49_013940</name>
</gene>
<evidence type="ECO:0000313" key="2">
    <source>
        <dbReference type="Proteomes" id="UP000821865"/>
    </source>
</evidence>
<proteinExistence type="predicted"/>
<accession>A0ACB8E092</accession>
<evidence type="ECO:0000313" key="1">
    <source>
        <dbReference type="EMBL" id="KAH7980224.1"/>
    </source>
</evidence>
<name>A0ACB8E092_DERSI</name>